<name>A0ABS7BP45_9SPHN</name>
<evidence type="ECO:0000313" key="2">
    <source>
        <dbReference type="EMBL" id="MBW6531389.1"/>
    </source>
</evidence>
<proteinExistence type="predicted"/>
<feature type="compositionally biased region" description="Basic and acidic residues" evidence="1">
    <location>
        <begin position="33"/>
        <end position="52"/>
    </location>
</feature>
<comment type="caution">
    <text evidence="2">The sequence shown here is derived from an EMBL/GenBank/DDBJ whole genome shotgun (WGS) entry which is preliminary data.</text>
</comment>
<dbReference type="RefSeq" id="WP_219748775.1">
    <property type="nucleotide sequence ID" value="NZ_JAHXZN010000003.1"/>
</dbReference>
<evidence type="ECO:0000313" key="3">
    <source>
        <dbReference type="Proteomes" id="UP000759103"/>
    </source>
</evidence>
<keyword evidence="3" id="KW-1185">Reference proteome</keyword>
<dbReference type="EMBL" id="JAHXZN010000003">
    <property type="protein sequence ID" value="MBW6531389.1"/>
    <property type="molecule type" value="Genomic_DNA"/>
</dbReference>
<gene>
    <name evidence="2" type="ORF">KZ820_11650</name>
</gene>
<feature type="region of interest" description="Disordered" evidence="1">
    <location>
        <begin position="16"/>
        <end position="55"/>
    </location>
</feature>
<protein>
    <submittedName>
        <fullName evidence="2">Uncharacterized protein</fullName>
    </submittedName>
</protein>
<accession>A0ABS7BP45</accession>
<sequence>MTRYDPRAVVRAPEFDLFPPDGQRAPARAESQGCEHDPCGPEARRSPEHGRVGIDPASAALGKHERLLALRAAARGRAIRAALAAAPLHRARLLRAMVAAHRRAA</sequence>
<organism evidence="2 3">
    <name type="scientific">Sphingomonas citri</name>
    <dbReference type="NCBI Taxonomy" id="2862499"/>
    <lineage>
        <taxon>Bacteria</taxon>
        <taxon>Pseudomonadati</taxon>
        <taxon>Pseudomonadota</taxon>
        <taxon>Alphaproteobacteria</taxon>
        <taxon>Sphingomonadales</taxon>
        <taxon>Sphingomonadaceae</taxon>
        <taxon>Sphingomonas</taxon>
    </lineage>
</organism>
<evidence type="ECO:0000256" key="1">
    <source>
        <dbReference type="SAM" id="MobiDB-lite"/>
    </source>
</evidence>
<dbReference type="Proteomes" id="UP000759103">
    <property type="component" value="Unassembled WGS sequence"/>
</dbReference>
<reference evidence="2 3" key="1">
    <citation type="submission" date="2021-07" db="EMBL/GenBank/DDBJ databases">
        <title>Sphingomonas sp.</title>
        <authorList>
            <person name="Feng G."/>
            <person name="Li J."/>
            <person name="Pan M."/>
        </authorList>
    </citation>
    <scope>NUCLEOTIDE SEQUENCE [LARGE SCALE GENOMIC DNA]</scope>
    <source>
        <strain evidence="2 3">RRHST34</strain>
    </source>
</reference>